<proteinExistence type="predicted"/>
<evidence type="ECO:0000313" key="3">
    <source>
        <dbReference type="Proteomes" id="UP001139012"/>
    </source>
</evidence>
<organism evidence="2 3">
    <name type="scientific">Bradyrhizobium zhengyangense</name>
    <dbReference type="NCBI Taxonomy" id="2911009"/>
    <lineage>
        <taxon>Bacteria</taxon>
        <taxon>Pseudomonadati</taxon>
        <taxon>Pseudomonadota</taxon>
        <taxon>Alphaproteobacteria</taxon>
        <taxon>Hyphomicrobiales</taxon>
        <taxon>Nitrobacteraceae</taxon>
        <taxon>Bradyrhizobium</taxon>
    </lineage>
</organism>
<accession>A0ABS9LXU9</accession>
<dbReference type="RefSeq" id="WP_237873240.1">
    <property type="nucleotide sequence ID" value="NZ_JAKLUA010000016.1"/>
</dbReference>
<feature type="region of interest" description="Disordered" evidence="1">
    <location>
        <begin position="37"/>
        <end position="60"/>
    </location>
</feature>
<evidence type="ECO:0000256" key="1">
    <source>
        <dbReference type="SAM" id="MobiDB-lite"/>
    </source>
</evidence>
<protein>
    <submittedName>
        <fullName evidence="2">Uncharacterized protein</fullName>
    </submittedName>
</protein>
<gene>
    <name evidence="2" type="ORF">L6637_33385</name>
</gene>
<dbReference type="EMBL" id="JAKLUA010000016">
    <property type="protein sequence ID" value="MCG2671850.1"/>
    <property type="molecule type" value="Genomic_DNA"/>
</dbReference>
<reference evidence="2" key="1">
    <citation type="submission" date="2022-01" db="EMBL/GenBank/DDBJ databases">
        <title>Genome sequnece data of strain Bradyrhizobium sp. nov.</title>
        <authorList>
            <person name="Zhang J."/>
        </authorList>
    </citation>
    <scope>NUCLEOTIDE SEQUENCE</scope>
    <source>
        <strain evidence="2">WYCCWR 12774</strain>
    </source>
</reference>
<comment type="caution">
    <text evidence="2">The sequence shown here is derived from an EMBL/GenBank/DDBJ whole genome shotgun (WGS) entry which is preliminary data.</text>
</comment>
<sequence>MDEDFIRGRAQDIRELAAKADSFTRKRLLDLADTYERRLHPVPHAAPGLAGRHSQPQMKR</sequence>
<dbReference type="Proteomes" id="UP001139012">
    <property type="component" value="Unassembled WGS sequence"/>
</dbReference>
<keyword evidence="3" id="KW-1185">Reference proteome</keyword>
<evidence type="ECO:0000313" key="2">
    <source>
        <dbReference type="EMBL" id="MCG2671850.1"/>
    </source>
</evidence>
<name>A0ABS9LXU9_9BRAD</name>